<gene>
    <name evidence="1" type="ORF">CLF_111686</name>
</gene>
<keyword evidence="2" id="KW-1185">Reference proteome</keyword>
<dbReference type="AlphaFoldDB" id="G7YLW7"/>
<reference evidence="1" key="1">
    <citation type="journal article" date="2011" name="Genome Biol.">
        <title>The draft genome of the carcinogenic human liver fluke Clonorchis sinensis.</title>
        <authorList>
            <person name="Wang X."/>
            <person name="Chen W."/>
            <person name="Huang Y."/>
            <person name="Sun J."/>
            <person name="Men J."/>
            <person name="Liu H."/>
            <person name="Luo F."/>
            <person name="Guo L."/>
            <person name="Lv X."/>
            <person name="Deng C."/>
            <person name="Zhou C."/>
            <person name="Fan Y."/>
            <person name="Li X."/>
            <person name="Huang L."/>
            <person name="Hu Y."/>
            <person name="Liang C."/>
            <person name="Hu X."/>
            <person name="Xu J."/>
            <person name="Yu X."/>
        </authorList>
    </citation>
    <scope>NUCLEOTIDE SEQUENCE [LARGE SCALE GENOMIC DNA]</scope>
    <source>
        <strain evidence="1">Henan</strain>
    </source>
</reference>
<sequence>MNGEDQGHESGNTLPTNPSYTELVTLISDKLGVLKSTEGSNGSRINHSIVASEETNFLRKFCVNKVWPAGFPPLSQLTYGEDTLKASYLLGNGLYGYRTSGYVRIRGERTACSYAYTVRLIQGNDGFRQDLQILRRTGPRFISYITARWLDITRKWAVHAQPGMVHFGGVSNNRQDNANGCLKDRAHQSDTLGHAIQRFFLACFQTHQRWLSDYNVPEKGVTLTLLPRPRPTGFDSLRKQLNRVMDKLQGLEPRKATASLKQLLVHWQILLCQGSNSAVGGLLSVVEDSTTQPRWRSRDTEVDCCVLCDRPTTTSDRWFATGRVSYHAECCDGESCPLCCDALQAYPKGKGVLATRSTKRTSYEVDPDRSTESQHVVSRKSVCVRVFGSKEELLDSR</sequence>
<accession>G7YLW7</accession>
<evidence type="ECO:0000313" key="1">
    <source>
        <dbReference type="EMBL" id="GAA53948.1"/>
    </source>
</evidence>
<name>G7YLW7_CLOSI</name>
<reference key="2">
    <citation type="submission" date="2011-10" db="EMBL/GenBank/DDBJ databases">
        <title>The genome and transcriptome sequence of Clonorchis sinensis provide insights into the carcinogenic liver fluke.</title>
        <authorList>
            <person name="Wang X."/>
            <person name="Huang Y."/>
            <person name="Chen W."/>
            <person name="Liu H."/>
            <person name="Guo L."/>
            <person name="Chen Y."/>
            <person name="Luo F."/>
            <person name="Zhou W."/>
            <person name="Sun J."/>
            <person name="Mao Q."/>
            <person name="Liang P."/>
            <person name="Zhou C."/>
            <person name="Tian Y."/>
            <person name="Men J."/>
            <person name="Lv X."/>
            <person name="Huang L."/>
            <person name="Zhou J."/>
            <person name="Hu Y."/>
            <person name="Li R."/>
            <person name="Zhang F."/>
            <person name="Lei H."/>
            <person name="Li X."/>
            <person name="Hu X."/>
            <person name="Liang C."/>
            <person name="Xu J."/>
            <person name="Wu Z."/>
            <person name="Yu X."/>
        </authorList>
    </citation>
    <scope>NUCLEOTIDE SEQUENCE</scope>
    <source>
        <strain>Henan</strain>
    </source>
</reference>
<protein>
    <submittedName>
        <fullName evidence="1">Uncharacterized protein</fullName>
    </submittedName>
</protein>
<organism evidence="1 2">
    <name type="scientific">Clonorchis sinensis</name>
    <name type="common">Chinese liver fluke</name>
    <dbReference type="NCBI Taxonomy" id="79923"/>
    <lineage>
        <taxon>Eukaryota</taxon>
        <taxon>Metazoa</taxon>
        <taxon>Spiralia</taxon>
        <taxon>Lophotrochozoa</taxon>
        <taxon>Platyhelminthes</taxon>
        <taxon>Trematoda</taxon>
        <taxon>Digenea</taxon>
        <taxon>Opisthorchiida</taxon>
        <taxon>Opisthorchiata</taxon>
        <taxon>Opisthorchiidae</taxon>
        <taxon>Clonorchis</taxon>
    </lineage>
</organism>
<dbReference type="EMBL" id="DF143658">
    <property type="protein sequence ID" value="GAA53948.1"/>
    <property type="molecule type" value="Genomic_DNA"/>
</dbReference>
<proteinExistence type="predicted"/>
<evidence type="ECO:0000313" key="2">
    <source>
        <dbReference type="Proteomes" id="UP000008909"/>
    </source>
</evidence>
<dbReference type="Proteomes" id="UP000008909">
    <property type="component" value="Unassembled WGS sequence"/>
</dbReference>